<name>A0AC34RP51_9BILA</name>
<evidence type="ECO:0000313" key="1">
    <source>
        <dbReference type="Proteomes" id="UP000887576"/>
    </source>
</evidence>
<dbReference type="Proteomes" id="UP000887576">
    <property type="component" value="Unplaced"/>
</dbReference>
<evidence type="ECO:0000313" key="2">
    <source>
        <dbReference type="WBParaSite" id="JU765_v2.g8861.t1"/>
    </source>
</evidence>
<proteinExistence type="predicted"/>
<sequence length="124" mass="14312">MKIPLFFLIIFSTSCLFLMTTAELKCYNGSNTVNYEYNFKCGVKDEICFKLFQKSAKNEKNKKLFDFMAQKNAVKGCGPSNFCDERNDEKHTCLTCESDNCNHSSMNLEFNHIIFILMSLILTI</sequence>
<accession>A0AC34RP51</accession>
<dbReference type="WBParaSite" id="JU765_v2.g8861.t1">
    <property type="protein sequence ID" value="JU765_v2.g8861.t1"/>
    <property type="gene ID" value="JU765_v2.g8861"/>
</dbReference>
<organism evidence="1 2">
    <name type="scientific">Panagrolaimus sp. JU765</name>
    <dbReference type="NCBI Taxonomy" id="591449"/>
    <lineage>
        <taxon>Eukaryota</taxon>
        <taxon>Metazoa</taxon>
        <taxon>Ecdysozoa</taxon>
        <taxon>Nematoda</taxon>
        <taxon>Chromadorea</taxon>
        <taxon>Rhabditida</taxon>
        <taxon>Tylenchina</taxon>
        <taxon>Panagrolaimomorpha</taxon>
        <taxon>Panagrolaimoidea</taxon>
        <taxon>Panagrolaimidae</taxon>
        <taxon>Panagrolaimus</taxon>
    </lineage>
</organism>
<reference evidence="2" key="1">
    <citation type="submission" date="2022-11" db="UniProtKB">
        <authorList>
            <consortium name="WormBaseParasite"/>
        </authorList>
    </citation>
    <scope>IDENTIFICATION</scope>
</reference>
<protein>
    <submittedName>
        <fullName evidence="2">Uncharacterized protein</fullName>
    </submittedName>
</protein>